<organism evidence="2">
    <name type="scientific">Selaginella moellendorffii</name>
    <name type="common">Spikemoss</name>
    <dbReference type="NCBI Taxonomy" id="88036"/>
    <lineage>
        <taxon>Eukaryota</taxon>
        <taxon>Viridiplantae</taxon>
        <taxon>Streptophyta</taxon>
        <taxon>Embryophyta</taxon>
        <taxon>Tracheophyta</taxon>
        <taxon>Lycopodiopsida</taxon>
        <taxon>Selaginellales</taxon>
        <taxon>Selaginellaceae</taxon>
        <taxon>Selaginella</taxon>
    </lineage>
</organism>
<dbReference type="AlphaFoldDB" id="D8SEP4"/>
<dbReference type="SUPFAM" id="SSF50974">
    <property type="entry name" value="Nitrous oxide reductase, N-terminal domain"/>
    <property type="match status" value="1"/>
</dbReference>
<dbReference type="OMA" id="INHANPQ"/>
<dbReference type="eggNOG" id="ENOG502SCR5">
    <property type="taxonomic scope" value="Eukaryota"/>
</dbReference>
<evidence type="ECO:0000313" key="2">
    <source>
        <dbReference type="Proteomes" id="UP000001514"/>
    </source>
</evidence>
<dbReference type="InterPro" id="IPR011045">
    <property type="entry name" value="N2O_reductase_N"/>
</dbReference>
<proteinExistence type="predicted"/>
<accession>D8SEP4</accession>
<dbReference type="EMBL" id="GL377615">
    <property type="protein sequence ID" value="EFJ17233.1"/>
    <property type="molecule type" value="Genomic_DNA"/>
</dbReference>
<dbReference type="KEGG" id="smo:SELMODRAFT_444960"/>
<gene>
    <name evidence="1" type="ORF">SELMODRAFT_444960</name>
</gene>
<evidence type="ECO:0000313" key="1">
    <source>
        <dbReference type="EMBL" id="EFJ17233.1"/>
    </source>
</evidence>
<keyword evidence="2" id="KW-1185">Reference proteome</keyword>
<dbReference type="InterPro" id="IPR015943">
    <property type="entry name" value="WD40/YVTN_repeat-like_dom_sf"/>
</dbReference>
<dbReference type="InParanoid" id="D8SEP4"/>
<dbReference type="Proteomes" id="UP000001514">
    <property type="component" value="Unassembled WGS sequence"/>
</dbReference>
<dbReference type="HOGENOM" id="CLU_689134_0_0_1"/>
<reference evidence="1 2" key="1">
    <citation type="journal article" date="2011" name="Science">
        <title>The Selaginella genome identifies genetic changes associated with the evolution of vascular plants.</title>
        <authorList>
            <person name="Banks J.A."/>
            <person name="Nishiyama T."/>
            <person name="Hasebe M."/>
            <person name="Bowman J.L."/>
            <person name="Gribskov M."/>
            <person name="dePamphilis C."/>
            <person name="Albert V.A."/>
            <person name="Aono N."/>
            <person name="Aoyama T."/>
            <person name="Ambrose B.A."/>
            <person name="Ashton N.W."/>
            <person name="Axtell M.J."/>
            <person name="Barker E."/>
            <person name="Barker M.S."/>
            <person name="Bennetzen J.L."/>
            <person name="Bonawitz N.D."/>
            <person name="Chapple C."/>
            <person name="Cheng C."/>
            <person name="Correa L.G."/>
            <person name="Dacre M."/>
            <person name="DeBarry J."/>
            <person name="Dreyer I."/>
            <person name="Elias M."/>
            <person name="Engstrom E.M."/>
            <person name="Estelle M."/>
            <person name="Feng L."/>
            <person name="Finet C."/>
            <person name="Floyd S.K."/>
            <person name="Frommer W.B."/>
            <person name="Fujita T."/>
            <person name="Gramzow L."/>
            <person name="Gutensohn M."/>
            <person name="Harholt J."/>
            <person name="Hattori M."/>
            <person name="Heyl A."/>
            <person name="Hirai T."/>
            <person name="Hiwatashi Y."/>
            <person name="Ishikawa M."/>
            <person name="Iwata M."/>
            <person name="Karol K.G."/>
            <person name="Koehler B."/>
            <person name="Kolukisaoglu U."/>
            <person name="Kubo M."/>
            <person name="Kurata T."/>
            <person name="Lalonde S."/>
            <person name="Li K."/>
            <person name="Li Y."/>
            <person name="Litt A."/>
            <person name="Lyons E."/>
            <person name="Manning G."/>
            <person name="Maruyama T."/>
            <person name="Michael T.P."/>
            <person name="Mikami K."/>
            <person name="Miyazaki S."/>
            <person name="Morinaga S."/>
            <person name="Murata T."/>
            <person name="Mueller-Roeber B."/>
            <person name="Nelson D.R."/>
            <person name="Obara M."/>
            <person name="Oguri Y."/>
            <person name="Olmstead R.G."/>
            <person name="Onodera N."/>
            <person name="Petersen B.L."/>
            <person name="Pils B."/>
            <person name="Prigge M."/>
            <person name="Rensing S.A."/>
            <person name="Riano-Pachon D.M."/>
            <person name="Roberts A.W."/>
            <person name="Sato Y."/>
            <person name="Scheller H.V."/>
            <person name="Schulz B."/>
            <person name="Schulz C."/>
            <person name="Shakirov E.V."/>
            <person name="Shibagaki N."/>
            <person name="Shinohara N."/>
            <person name="Shippen D.E."/>
            <person name="Soerensen I."/>
            <person name="Sotooka R."/>
            <person name="Sugimoto N."/>
            <person name="Sugita M."/>
            <person name="Sumikawa N."/>
            <person name="Tanurdzic M."/>
            <person name="Theissen G."/>
            <person name="Ulvskov P."/>
            <person name="Wakazuki S."/>
            <person name="Weng J.K."/>
            <person name="Willats W.W."/>
            <person name="Wipf D."/>
            <person name="Wolf P.G."/>
            <person name="Yang L."/>
            <person name="Zimmer A.D."/>
            <person name="Zhu Q."/>
            <person name="Mitros T."/>
            <person name="Hellsten U."/>
            <person name="Loque D."/>
            <person name="Otillar R."/>
            <person name="Salamov A."/>
            <person name="Schmutz J."/>
            <person name="Shapiro H."/>
            <person name="Lindquist E."/>
            <person name="Lucas S."/>
            <person name="Rokhsar D."/>
            <person name="Grigoriev I.V."/>
        </authorList>
    </citation>
    <scope>NUCLEOTIDE SEQUENCE [LARGE SCALE GENOMIC DNA]</scope>
</reference>
<dbReference type="Gene3D" id="2.130.10.10">
    <property type="entry name" value="YVTN repeat-like/Quinoprotein amine dehydrogenase"/>
    <property type="match status" value="1"/>
</dbReference>
<sequence>MDNGNSIVPIVGIQKKVSEYALPATVQTHEVVPIGDELLLITQQECNGIIKVALDPVTGSPTFASKFTLDGSTYQGAHGLRDSKAYPGYAWVTLQFDNSLLLIDPIATQQNKPPRVERRFRLPKPLRGPHVVIEDGSDYLWVTCKDSCHVAKVNHREFAVVAYYPCSRRPIFVAPTDEYVYASMDESSRIFCLQRNTEVTFEIEIPTEKGSTPVGLITGPDGNAWFVLLGNLKGGTGTFGRISINKVTNEPWITWFHLTTATTAGLLHLAFDNGVYHRSQGKNLKIWLLGSSIGSPANINAVFTVHLQPDPKNPEQLHLEKEEVIVLPTQSSMAHRVLKHRSGLFVTELSASVLAHISGTAVWGPDRDDQAADAYALWGLGALSNRVHYPNLPLAIIFITNNYL</sequence>
<name>D8SEP4_SELML</name>
<protein>
    <submittedName>
        <fullName evidence="1">Uncharacterized protein</fullName>
    </submittedName>
</protein>
<dbReference type="Gramene" id="EFJ17233">
    <property type="protein sequence ID" value="EFJ17233"/>
    <property type="gene ID" value="SELMODRAFT_444960"/>
</dbReference>